<feature type="chain" id="PRO_5047114285" evidence="2">
    <location>
        <begin position="27"/>
        <end position="215"/>
    </location>
</feature>
<dbReference type="RefSeq" id="WP_283432937.1">
    <property type="nucleotide sequence ID" value="NZ_FXUG01000006.1"/>
</dbReference>
<comment type="caution">
    <text evidence="4">The sequence shown here is derived from an EMBL/GenBank/DDBJ whole genome shotgun (WGS) entry which is preliminary data.</text>
</comment>
<evidence type="ECO:0000313" key="5">
    <source>
        <dbReference type="Proteomes" id="UP001158067"/>
    </source>
</evidence>
<evidence type="ECO:0000256" key="1">
    <source>
        <dbReference type="SAM" id="MobiDB-lite"/>
    </source>
</evidence>
<feature type="region of interest" description="Disordered" evidence="1">
    <location>
        <begin position="27"/>
        <end position="71"/>
    </location>
</feature>
<dbReference type="PANTHER" id="PTHR36505:SF1">
    <property type="entry name" value="BLR1072 PROTEIN"/>
    <property type="match status" value="1"/>
</dbReference>
<dbReference type="Proteomes" id="UP001158067">
    <property type="component" value="Unassembled WGS sequence"/>
</dbReference>
<protein>
    <submittedName>
        <fullName evidence="4">Sporulation protein YlmC, PRC-barrel domain family</fullName>
    </submittedName>
</protein>
<organism evidence="4 5">
    <name type="scientific">Neorhodopirellula lusitana</name>
    <dbReference type="NCBI Taxonomy" id="445327"/>
    <lineage>
        <taxon>Bacteria</taxon>
        <taxon>Pseudomonadati</taxon>
        <taxon>Planctomycetota</taxon>
        <taxon>Planctomycetia</taxon>
        <taxon>Pirellulales</taxon>
        <taxon>Pirellulaceae</taxon>
        <taxon>Neorhodopirellula</taxon>
    </lineage>
</organism>
<proteinExistence type="predicted"/>
<evidence type="ECO:0000259" key="3">
    <source>
        <dbReference type="Pfam" id="PF05239"/>
    </source>
</evidence>
<dbReference type="InterPro" id="IPR011033">
    <property type="entry name" value="PRC_barrel-like_sf"/>
</dbReference>
<evidence type="ECO:0000256" key="2">
    <source>
        <dbReference type="SAM" id="SignalP"/>
    </source>
</evidence>
<gene>
    <name evidence="4" type="ORF">SAMN06265222_106191</name>
</gene>
<dbReference type="Pfam" id="PF05239">
    <property type="entry name" value="PRC"/>
    <property type="match status" value="1"/>
</dbReference>
<sequence length="215" mass="23566">MKRLQTSIASMTAIACLTIASAPAHADTANGKEMKPHQANSSHSMQHSEAAEGNASGSRAGDLNAGKLDEKTRGQSIRVSQLIGMDIQNPQGEGVGEINDIVLDTRTGKVRYAAVTYGGLLGVGDKLFAVPFDAFRVQTDPDDRDEFVMVLDVTQQRLEGAKGFDQENWPNFADRNFAKELDDRYGVERNRNRDRLMRGRVDVDVDRNGVDVDVD</sequence>
<dbReference type="PANTHER" id="PTHR36505">
    <property type="entry name" value="BLR1072 PROTEIN"/>
    <property type="match status" value="1"/>
</dbReference>
<reference evidence="4 5" key="1">
    <citation type="submission" date="2017-05" db="EMBL/GenBank/DDBJ databases">
        <authorList>
            <person name="Varghese N."/>
            <person name="Submissions S."/>
        </authorList>
    </citation>
    <scope>NUCLEOTIDE SEQUENCE [LARGE SCALE GENOMIC DNA]</scope>
    <source>
        <strain evidence="4 5">DSM 25457</strain>
    </source>
</reference>
<dbReference type="EMBL" id="FXUG01000006">
    <property type="protein sequence ID" value="SMP59242.1"/>
    <property type="molecule type" value="Genomic_DNA"/>
</dbReference>
<feature type="compositionally biased region" description="Polar residues" evidence="1">
    <location>
        <begin position="38"/>
        <end position="47"/>
    </location>
</feature>
<dbReference type="Gene3D" id="2.30.30.240">
    <property type="entry name" value="PRC-barrel domain"/>
    <property type="match status" value="1"/>
</dbReference>
<keyword evidence="5" id="KW-1185">Reference proteome</keyword>
<dbReference type="InterPro" id="IPR027275">
    <property type="entry name" value="PRC-brl_dom"/>
</dbReference>
<dbReference type="PROSITE" id="PS51257">
    <property type="entry name" value="PROKAR_LIPOPROTEIN"/>
    <property type="match status" value="1"/>
</dbReference>
<dbReference type="SUPFAM" id="SSF50346">
    <property type="entry name" value="PRC-barrel domain"/>
    <property type="match status" value="1"/>
</dbReference>
<keyword evidence="2" id="KW-0732">Signal</keyword>
<name>A0ABY1Q4B2_9BACT</name>
<feature type="signal peptide" evidence="2">
    <location>
        <begin position="1"/>
        <end position="26"/>
    </location>
</feature>
<feature type="domain" description="PRC-barrel" evidence="3">
    <location>
        <begin position="77"/>
        <end position="138"/>
    </location>
</feature>
<accession>A0ABY1Q4B2</accession>
<evidence type="ECO:0000313" key="4">
    <source>
        <dbReference type="EMBL" id="SMP59242.1"/>
    </source>
</evidence>